<keyword evidence="4" id="KW-1185">Reference proteome</keyword>
<dbReference type="NCBIfam" id="TIGR00049">
    <property type="entry name" value="iron-sulfur cluster assembly accessory protein"/>
    <property type="match status" value="1"/>
</dbReference>
<organism evidence="3 4">
    <name type="scientific">Ferrovibrio xuzhouensis</name>
    <dbReference type="NCBI Taxonomy" id="1576914"/>
    <lineage>
        <taxon>Bacteria</taxon>
        <taxon>Pseudomonadati</taxon>
        <taxon>Pseudomonadota</taxon>
        <taxon>Alphaproteobacteria</taxon>
        <taxon>Rhodospirillales</taxon>
        <taxon>Rhodospirillaceae</taxon>
        <taxon>Ferrovibrio</taxon>
    </lineage>
</organism>
<dbReference type="PANTHER" id="PTHR43011:SF1">
    <property type="entry name" value="IRON-SULFUR CLUSTER ASSEMBLY 2 HOMOLOG, MITOCHONDRIAL"/>
    <property type="match status" value="1"/>
</dbReference>
<dbReference type="NCBIfam" id="NF010147">
    <property type="entry name" value="PRK13623.1"/>
    <property type="match status" value="1"/>
</dbReference>
<dbReference type="InterPro" id="IPR035903">
    <property type="entry name" value="HesB-like_dom_sf"/>
</dbReference>
<dbReference type="PANTHER" id="PTHR43011">
    <property type="entry name" value="IRON-SULFUR CLUSTER ASSEMBLY 2 HOMOLOG, MITOCHONDRIAL"/>
    <property type="match status" value="1"/>
</dbReference>
<reference evidence="4" key="1">
    <citation type="journal article" date="2019" name="Int. J. Syst. Evol. Microbiol.">
        <title>The Global Catalogue of Microorganisms (GCM) 10K type strain sequencing project: providing services to taxonomists for standard genome sequencing and annotation.</title>
        <authorList>
            <consortium name="The Broad Institute Genomics Platform"/>
            <consortium name="The Broad Institute Genome Sequencing Center for Infectious Disease"/>
            <person name="Wu L."/>
            <person name="Ma J."/>
        </authorList>
    </citation>
    <scope>NUCLEOTIDE SEQUENCE [LARGE SCALE GENOMIC DNA]</scope>
    <source>
        <strain evidence="4">KCTC 42182</strain>
    </source>
</reference>
<dbReference type="InterPro" id="IPR016092">
    <property type="entry name" value="ATAP"/>
</dbReference>
<dbReference type="InterPro" id="IPR017870">
    <property type="entry name" value="FeS_cluster_insertion_CS"/>
</dbReference>
<feature type="region of interest" description="Disordered" evidence="1">
    <location>
        <begin position="1"/>
        <end position="24"/>
    </location>
</feature>
<evidence type="ECO:0000313" key="3">
    <source>
        <dbReference type="EMBL" id="MFC3677469.1"/>
    </source>
</evidence>
<dbReference type="Gene3D" id="2.60.300.12">
    <property type="entry name" value="HesB-like domain"/>
    <property type="match status" value="1"/>
</dbReference>
<comment type="caution">
    <text evidence="3">The sequence shown here is derived from an EMBL/GenBank/DDBJ whole genome shotgun (WGS) entry which is preliminary data.</text>
</comment>
<name>A0ABV7VJ78_9PROT</name>
<dbReference type="PROSITE" id="PS01152">
    <property type="entry name" value="HESB"/>
    <property type="match status" value="1"/>
</dbReference>
<dbReference type="EMBL" id="JBHRYJ010000004">
    <property type="protein sequence ID" value="MFC3677469.1"/>
    <property type="molecule type" value="Genomic_DNA"/>
</dbReference>
<proteinExistence type="predicted"/>
<sequence>MTDLPTQTSPQNGAQTAPADAGAAPVTVSASAARRVRTIVAQDGNPAMALRISVSGGGCSGFQYGFTLDDAETADDIVIERDGARVVIDTVSVEYLRGAEIDFIEDLTGAYFKIANPQASSSCGCGNSFAI</sequence>
<dbReference type="Proteomes" id="UP001595711">
    <property type="component" value="Unassembled WGS sequence"/>
</dbReference>
<gene>
    <name evidence="3" type="primary">erpA</name>
    <name evidence="3" type="ORF">ACFOOQ_18085</name>
</gene>
<evidence type="ECO:0000259" key="2">
    <source>
        <dbReference type="Pfam" id="PF01521"/>
    </source>
</evidence>
<dbReference type="RefSeq" id="WP_379729012.1">
    <property type="nucleotide sequence ID" value="NZ_JBHRYJ010000004.1"/>
</dbReference>
<feature type="domain" description="Core" evidence="2">
    <location>
        <begin position="26"/>
        <end position="127"/>
    </location>
</feature>
<protein>
    <submittedName>
        <fullName evidence="3">Iron-sulfur cluster insertion protein ErpA</fullName>
    </submittedName>
</protein>
<evidence type="ECO:0000313" key="4">
    <source>
        <dbReference type="Proteomes" id="UP001595711"/>
    </source>
</evidence>
<evidence type="ECO:0000256" key="1">
    <source>
        <dbReference type="SAM" id="MobiDB-lite"/>
    </source>
</evidence>
<feature type="compositionally biased region" description="Polar residues" evidence="1">
    <location>
        <begin position="1"/>
        <end position="12"/>
    </location>
</feature>
<accession>A0ABV7VJ78</accession>
<dbReference type="InterPro" id="IPR000361">
    <property type="entry name" value="ATAP_core_dom"/>
</dbReference>
<dbReference type="SUPFAM" id="SSF89360">
    <property type="entry name" value="HesB-like domain"/>
    <property type="match status" value="1"/>
</dbReference>
<dbReference type="Pfam" id="PF01521">
    <property type="entry name" value="Fe-S_biosyn"/>
    <property type="match status" value="1"/>
</dbReference>
<feature type="compositionally biased region" description="Low complexity" evidence="1">
    <location>
        <begin position="13"/>
        <end position="24"/>
    </location>
</feature>